<proteinExistence type="predicted"/>
<reference evidence="1 2" key="1">
    <citation type="journal article" date="2015" name="Genome Announc.">
        <title>Complete genome sequences for 35 biothreat assay-relevant bacillus species.</title>
        <authorList>
            <person name="Johnson S.L."/>
            <person name="Daligault H.E."/>
            <person name="Davenport K.W."/>
            <person name="Jaissle J."/>
            <person name="Frey K.G."/>
            <person name="Ladner J.T."/>
            <person name="Broomall S.M."/>
            <person name="Bishop-Lilly K.A."/>
            <person name="Bruce D.C."/>
            <person name="Gibbons H.S."/>
            <person name="Coyne S.R."/>
            <person name="Lo C.C."/>
            <person name="Meincke L."/>
            <person name="Munk A.C."/>
            <person name="Koroleva G.I."/>
            <person name="Rosenzweig C.N."/>
            <person name="Palacios G.F."/>
            <person name="Redden C.L."/>
            <person name="Minogue T.D."/>
            <person name="Chain P.S."/>
        </authorList>
    </citation>
    <scope>NUCLEOTIDE SEQUENCE [LARGE SCALE GENOMIC DNA]</scope>
    <source>
        <strain evidence="2">ATCC 14581 / DSM 32 / JCM 2506 / NBRC 15308 / NCIMB 9376 / NCTC 10342 / NRRL B-14308 / VKM B-512</strain>
    </source>
</reference>
<dbReference type="KEGG" id="bmeg:BG04_3372"/>
<dbReference type="AlphaFoldDB" id="A0A0B6AIZ1"/>
<gene>
    <name evidence="1" type="ORF">BG04_3372</name>
</gene>
<organism evidence="1 2">
    <name type="scientific">Priestia megaterium (strain ATCC 14581 / DSM 32 / CCUG 1817 / JCM 2506 / NBRC 15308 / NCIMB 9376 / NCTC 10342 / NRRL B-14308 / VKM B-512 / Ford 19)</name>
    <name type="common">Bacillus megaterium</name>
    <dbReference type="NCBI Taxonomy" id="1348623"/>
    <lineage>
        <taxon>Bacteria</taxon>
        <taxon>Bacillati</taxon>
        <taxon>Bacillota</taxon>
        <taxon>Bacilli</taxon>
        <taxon>Bacillales</taxon>
        <taxon>Bacillaceae</taxon>
        <taxon>Priestia</taxon>
    </lineage>
</organism>
<accession>A0A0B6AIZ1</accession>
<dbReference type="Proteomes" id="UP000031829">
    <property type="component" value="Chromosome"/>
</dbReference>
<sequence length="92" mass="10942">MNHQRKNLRLFSRGSFQTLTFLLLFSPLFTRMFRENVLLYVMFSLIILLFDLIIEYILIKKRGSVPQSYMAFFQTVCMPVNVFLLCLFYIAG</sequence>
<name>A0A0B6AIZ1_PRIM2</name>
<dbReference type="GeneID" id="93641435"/>
<evidence type="ECO:0000313" key="2">
    <source>
        <dbReference type="Proteomes" id="UP000031829"/>
    </source>
</evidence>
<protein>
    <submittedName>
        <fullName evidence="1">Putative membrane protein</fullName>
    </submittedName>
</protein>
<evidence type="ECO:0000313" key="1">
    <source>
        <dbReference type="EMBL" id="AJI23471.1"/>
    </source>
</evidence>
<dbReference type="EMBL" id="CP009920">
    <property type="protein sequence ID" value="AJI23471.1"/>
    <property type="molecule type" value="Genomic_DNA"/>
</dbReference>
<dbReference type="HOGENOM" id="CLU_182162_0_0_9"/>
<dbReference type="RefSeq" id="WP_034653860.1">
    <property type="nucleotide sequence ID" value="NZ_BCVB01000007.1"/>
</dbReference>